<dbReference type="Pfam" id="PF00593">
    <property type="entry name" value="TonB_dep_Rec_b-barrel"/>
    <property type="match status" value="1"/>
</dbReference>
<evidence type="ECO:0000256" key="2">
    <source>
        <dbReference type="ARBA" id="ARBA00022448"/>
    </source>
</evidence>
<dbReference type="InterPro" id="IPR012910">
    <property type="entry name" value="Plug_dom"/>
</dbReference>
<comment type="caution">
    <text evidence="15">The sequence shown here is derived from an EMBL/GenBank/DDBJ whole genome shotgun (WGS) entry which is preliminary data.</text>
</comment>
<dbReference type="Gene3D" id="2.40.170.20">
    <property type="entry name" value="TonB-dependent receptor, beta-barrel domain"/>
    <property type="match status" value="1"/>
</dbReference>
<name>A0ABS8CMP7_9RHOB</name>
<dbReference type="RefSeq" id="WP_226935722.1">
    <property type="nucleotide sequence ID" value="NZ_JACDXX010000009.1"/>
</dbReference>
<keyword evidence="8 15" id="KW-0675">Receptor</keyword>
<keyword evidence="4 10" id="KW-0812">Transmembrane</keyword>
<evidence type="ECO:0000256" key="1">
    <source>
        <dbReference type="ARBA" id="ARBA00004571"/>
    </source>
</evidence>
<evidence type="ECO:0000256" key="7">
    <source>
        <dbReference type="ARBA" id="ARBA00023136"/>
    </source>
</evidence>
<feature type="signal peptide" evidence="12">
    <location>
        <begin position="1"/>
        <end position="28"/>
    </location>
</feature>
<comment type="similarity">
    <text evidence="10 11">Belongs to the TonB-dependent receptor family.</text>
</comment>
<keyword evidence="6 11" id="KW-0798">TonB box</keyword>
<dbReference type="PANTHER" id="PTHR30069:SF29">
    <property type="entry name" value="HEMOGLOBIN AND HEMOGLOBIN-HAPTOGLOBIN-BINDING PROTEIN 1-RELATED"/>
    <property type="match status" value="1"/>
</dbReference>
<dbReference type="InterPro" id="IPR000531">
    <property type="entry name" value="Beta-barrel_TonB"/>
</dbReference>
<evidence type="ECO:0000256" key="5">
    <source>
        <dbReference type="ARBA" id="ARBA00022729"/>
    </source>
</evidence>
<evidence type="ECO:0000256" key="9">
    <source>
        <dbReference type="ARBA" id="ARBA00023237"/>
    </source>
</evidence>
<evidence type="ECO:0000256" key="12">
    <source>
        <dbReference type="SAM" id="SignalP"/>
    </source>
</evidence>
<keyword evidence="9 10" id="KW-0998">Cell outer membrane</keyword>
<protein>
    <submittedName>
        <fullName evidence="15">TonB-dependent receptor</fullName>
    </submittedName>
</protein>
<dbReference type="SUPFAM" id="SSF56935">
    <property type="entry name" value="Porins"/>
    <property type="match status" value="1"/>
</dbReference>
<evidence type="ECO:0000259" key="14">
    <source>
        <dbReference type="Pfam" id="PF07715"/>
    </source>
</evidence>
<evidence type="ECO:0000256" key="6">
    <source>
        <dbReference type="ARBA" id="ARBA00023077"/>
    </source>
</evidence>
<evidence type="ECO:0000256" key="8">
    <source>
        <dbReference type="ARBA" id="ARBA00023170"/>
    </source>
</evidence>
<keyword evidence="16" id="KW-1185">Reference proteome</keyword>
<dbReference type="Pfam" id="PF07715">
    <property type="entry name" value="Plug"/>
    <property type="match status" value="1"/>
</dbReference>
<evidence type="ECO:0000313" key="15">
    <source>
        <dbReference type="EMBL" id="MCB5410649.1"/>
    </source>
</evidence>
<dbReference type="InterPro" id="IPR036942">
    <property type="entry name" value="Beta-barrel_TonB_sf"/>
</dbReference>
<reference evidence="15 16" key="1">
    <citation type="submission" date="2020-07" db="EMBL/GenBank/DDBJ databases">
        <title>Pseudogemmobacter sp. nov., isolated from poultry manure in Taiwan.</title>
        <authorList>
            <person name="Lin S.-Y."/>
            <person name="Tang Y.-S."/>
            <person name="Young C.-C."/>
        </authorList>
    </citation>
    <scope>NUCLEOTIDE SEQUENCE [LARGE SCALE GENOMIC DNA]</scope>
    <source>
        <strain evidence="15 16">CC-YST710</strain>
    </source>
</reference>
<dbReference type="Proteomes" id="UP001198571">
    <property type="component" value="Unassembled WGS sequence"/>
</dbReference>
<comment type="subcellular location">
    <subcellularLocation>
        <location evidence="1 10">Cell outer membrane</location>
        <topology evidence="1 10">Multi-pass membrane protein</topology>
    </subcellularLocation>
</comment>
<keyword evidence="3 10" id="KW-1134">Transmembrane beta strand</keyword>
<proteinExistence type="inferred from homology"/>
<feature type="chain" id="PRO_5045640289" evidence="12">
    <location>
        <begin position="29"/>
        <end position="637"/>
    </location>
</feature>
<dbReference type="CDD" id="cd01347">
    <property type="entry name" value="ligand_gated_channel"/>
    <property type="match status" value="1"/>
</dbReference>
<sequence length="637" mass="68568">MKRDISRLALLAALATAQAIAPVSMAQAQEAEDLGTIVLSALRTATERLRSGVSVSVVTAADIAKDRSTTVADYLTRLPGVSLTHYGPFGNTAELRVRGLGSGYLTVMIDGIRVNDASNPKNIFDFGSLLTADIGRIELLRGSQSALWGNSAVGGVISISTFGAEDEAGFVQKAQLEAGSYGTARLGYGLSYRDERAEFALNATRFHTDGYSTLRSGREADGGDAERLSFSGRYRLSEGLTLGGAIFTQNTRQEYDGSDAATYAMLDADNEQRRRETGARLFAEVNDGDSKHVFEVSVYDINRRFDEEIISSGVSTGRSQNAYDGRRISFGWQASTAFSDQLSFVYGLDHSEDEVSYVGGYGSLPADQVSTRISGAFGQVIWSPRPDLDLSASLRVDEDSNFGTFTTGRVAVAWQANEALTLSASAARGYRAPTIDERFGDYTSSGWVIGNPDLNPEESWSYELGAEWALASGGSLSATLFRIALDNRIQADFATAPPSYVNASGATVLQGLELGATAALSDLWTLQGAYTYTDGKGPDGSRVSGVPYHTFALSVDGEITDKLSAHIGMRLMSGWQDVFSRRDMGAFALFNAQASYQLSENSEVYLRIENLSDRDYEISDGYGTSGRAGYIGLSHRF</sequence>
<dbReference type="PROSITE" id="PS52016">
    <property type="entry name" value="TONB_DEPENDENT_REC_3"/>
    <property type="match status" value="1"/>
</dbReference>
<evidence type="ECO:0000256" key="4">
    <source>
        <dbReference type="ARBA" id="ARBA00022692"/>
    </source>
</evidence>
<evidence type="ECO:0000259" key="13">
    <source>
        <dbReference type="Pfam" id="PF00593"/>
    </source>
</evidence>
<dbReference type="InterPro" id="IPR037066">
    <property type="entry name" value="Plug_dom_sf"/>
</dbReference>
<keyword evidence="5 12" id="KW-0732">Signal</keyword>
<organism evidence="15 16">
    <name type="scientific">Pseudogemmobacter faecipullorum</name>
    <dbReference type="NCBI Taxonomy" id="2755041"/>
    <lineage>
        <taxon>Bacteria</taxon>
        <taxon>Pseudomonadati</taxon>
        <taxon>Pseudomonadota</taxon>
        <taxon>Alphaproteobacteria</taxon>
        <taxon>Rhodobacterales</taxon>
        <taxon>Paracoccaceae</taxon>
        <taxon>Pseudogemmobacter</taxon>
    </lineage>
</organism>
<evidence type="ECO:0000256" key="11">
    <source>
        <dbReference type="RuleBase" id="RU003357"/>
    </source>
</evidence>
<feature type="domain" description="TonB-dependent receptor-like beta-barrel" evidence="13">
    <location>
        <begin position="182"/>
        <end position="611"/>
    </location>
</feature>
<dbReference type="Gene3D" id="2.170.130.10">
    <property type="entry name" value="TonB-dependent receptor, plug domain"/>
    <property type="match status" value="1"/>
</dbReference>
<dbReference type="PANTHER" id="PTHR30069">
    <property type="entry name" value="TONB-DEPENDENT OUTER MEMBRANE RECEPTOR"/>
    <property type="match status" value="1"/>
</dbReference>
<evidence type="ECO:0000313" key="16">
    <source>
        <dbReference type="Proteomes" id="UP001198571"/>
    </source>
</evidence>
<evidence type="ECO:0000256" key="10">
    <source>
        <dbReference type="PROSITE-ProRule" id="PRU01360"/>
    </source>
</evidence>
<dbReference type="EMBL" id="JACDXX010000009">
    <property type="protein sequence ID" value="MCB5410649.1"/>
    <property type="molecule type" value="Genomic_DNA"/>
</dbReference>
<gene>
    <name evidence="15" type="ORF">H0485_11650</name>
</gene>
<keyword evidence="2 10" id="KW-0813">Transport</keyword>
<dbReference type="InterPro" id="IPR039426">
    <property type="entry name" value="TonB-dep_rcpt-like"/>
</dbReference>
<keyword evidence="7 10" id="KW-0472">Membrane</keyword>
<feature type="domain" description="TonB-dependent receptor plug" evidence="14">
    <location>
        <begin position="51"/>
        <end position="156"/>
    </location>
</feature>
<evidence type="ECO:0000256" key="3">
    <source>
        <dbReference type="ARBA" id="ARBA00022452"/>
    </source>
</evidence>
<accession>A0ABS8CMP7</accession>